<dbReference type="Gene3D" id="3.10.280.10">
    <property type="entry name" value="Mitochondrial glycoprotein"/>
    <property type="match status" value="1"/>
</dbReference>
<dbReference type="InterPro" id="IPR003428">
    <property type="entry name" value="MAM33"/>
</dbReference>
<organism evidence="1 2">
    <name type="scientific">Cephalotus follicularis</name>
    <name type="common">Albany pitcher plant</name>
    <dbReference type="NCBI Taxonomy" id="3775"/>
    <lineage>
        <taxon>Eukaryota</taxon>
        <taxon>Viridiplantae</taxon>
        <taxon>Streptophyta</taxon>
        <taxon>Embryophyta</taxon>
        <taxon>Tracheophyta</taxon>
        <taxon>Spermatophyta</taxon>
        <taxon>Magnoliopsida</taxon>
        <taxon>eudicotyledons</taxon>
        <taxon>Gunneridae</taxon>
        <taxon>Pentapetalae</taxon>
        <taxon>rosids</taxon>
        <taxon>fabids</taxon>
        <taxon>Oxalidales</taxon>
        <taxon>Cephalotaceae</taxon>
        <taxon>Cephalotus</taxon>
    </lineage>
</organism>
<evidence type="ECO:0000313" key="1">
    <source>
        <dbReference type="EMBL" id="GAV88842.1"/>
    </source>
</evidence>
<name>A0A1Q3D8R6_CEPFO</name>
<dbReference type="InterPro" id="IPR036561">
    <property type="entry name" value="MAM33_sf"/>
</dbReference>
<proteinExistence type="predicted"/>
<dbReference type="STRING" id="3775.A0A1Q3D8R6"/>
<dbReference type="SUPFAM" id="SSF54529">
    <property type="entry name" value="Mitochondrial glycoprotein MAM33-like"/>
    <property type="match status" value="1"/>
</dbReference>
<dbReference type="Proteomes" id="UP000187406">
    <property type="component" value="Unassembled WGS sequence"/>
</dbReference>
<sequence>MAVNYLLRRASSTVLSLSIRAVGSPRTYHRAISTVLTKDSFCSQLNHQTFPPSVRYSTAVAEKRRAEEKLLRVIESEIECANKPNANILENKPEGFPFKIEDNAGERTIFLRREYGDEIIKVEVDLPILSISEEEEKKDEEEGSTVPLVVSISKGSGACLEFGITAYLEEIVIDSFSIKQSQDSADELAYGGPDFDDLDDKLREALREYLEVRGINCTTVKFLHQYMTNKDAKEYLVWLNNLKKYVEE</sequence>
<gene>
    <name evidence="1" type="ORF">CFOL_v3_32263</name>
</gene>
<accession>A0A1Q3D8R6</accession>
<dbReference type="GO" id="GO:0005759">
    <property type="term" value="C:mitochondrial matrix"/>
    <property type="evidence" value="ECO:0007669"/>
    <property type="project" value="InterPro"/>
</dbReference>
<comment type="caution">
    <text evidence="1">The sequence shown here is derived from an EMBL/GenBank/DDBJ whole genome shotgun (WGS) entry which is preliminary data.</text>
</comment>
<evidence type="ECO:0000313" key="2">
    <source>
        <dbReference type="Proteomes" id="UP000187406"/>
    </source>
</evidence>
<dbReference type="EMBL" id="BDDD01005095">
    <property type="protein sequence ID" value="GAV88842.1"/>
    <property type="molecule type" value="Genomic_DNA"/>
</dbReference>
<protein>
    <submittedName>
        <fullName evidence="1">MAM33 domain-containing protein</fullName>
    </submittedName>
</protein>
<dbReference type="InParanoid" id="A0A1Q3D8R6"/>
<dbReference type="AlphaFoldDB" id="A0A1Q3D8R6"/>
<reference evidence="2" key="1">
    <citation type="submission" date="2016-04" db="EMBL/GenBank/DDBJ databases">
        <title>Cephalotus genome sequencing.</title>
        <authorList>
            <person name="Fukushima K."/>
            <person name="Hasebe M."/>
            <person name="Fang X."/>
        </authorList>
    </citation>
    <scope>NUCLEOTIDE SEQUENCE [LARGE SCALE GENOMIC DNA]</scope>
    <source>
        <strain evidence="2">cv. St1</strain>
    </source>
</reference>
<dbReference type="OrthoDB" id="278212at2759"/>
<dbReference type="Pfam" id="PF02330">
    <property type="entry name" value="MAM33"/>
    <property type="match status" value="1"/>
</dbReference>
<keyword evidence="2" id="KW-1185">Reference proteome</keyword>
<dbReference type="FunCoup" id="A0A1Q3D8R6">
    <property type="interactions" value="1026"/>
</dbReference>
<dbReference type="PANTHER" id="PTHR10826">
    <property type="entry name" value="COMPLEMENT COMPONENT 1"/>
    <property type="match status" value="1"/>
</dbReference>
<dbReference type="PANTHER" id="PTHR10826:SF41">
    <property type="entry name" value="MITOCHONDRIAL GLYCOPROTEIN FAMILY PROTEIN"/>
    <property type="match status" value="1"/>
</dbReference>